<feature type="signal peptide" evidence="2">
    <location>
        <begin position="1"/>
        <end position="16"/>
    </location>
</feature>
<organism evidence="3 4">
    <name type="scientific">Chaetomium fimeti</name>
    <dbReference type="NCBI Taxonomy" id="1854472"/>
    <lineage>
        <taxon>Eukaryota</taxon>
        <taxon>Fungi</taxon>
        <taxon>Dikarya</taxon>
        <taxon>Ascomycota</taxon>
        <taxon>Pezizomycotina</taxon>
        <taxon>Sordariomycetes</taxon>
        <taxon>Sordariomycetidae</taxon>
        <taxon>Sordariales</taxon>
        <taxon>Chaetomiaceae</taxon>
        <taxon>Chaetomium</taxon>
    </lineage>
</organism>
<evidence type="ECO:0000256" key="1">
    <source>
        <dbReference type="SAM" id="MobiDB-lite"/>
    </source>
</evidence>
<evidence type="ECO:0000256" key="2">
    <source>
        <dbReference type="SAM" id="SignalP"/>
    </source>
</evidence>
<proteinExistence type="predicted"/>
<protein>
    <recommendedName>
        <fullName evidence="5">Secreted protein</fullName>
    </recommendedName>
</protein>
<gene>
    <name evidence="3" type="ORF">B0H64DRAFT_105897</name>
</gene>
<dbReference type="Proteomes" id="UP001278766">
    <property type="component" value="Unassembled WGS sequence"/>
</dbReference>
<dbReference type="GeneID" id="87834670"/>
<reference evidence="3" key="1">
    <citation type="journal article" date="2023" name="Mol. Phylogenet. Evol.">
        <title>Genome-scale phylogeny and comparative genomics of the fungal order Sordariales.</title>
        <authorList>
            <person name="Hensen N."/>
            <person name="Bonometti L."/>
            <person name="Westerberg I."/>
            <person name="Brannstrom I.O."/>
            <person name="Guillou S."/>
            <person name="Cros-Aarteil S."/>
            <person name="Calhoun S."/>
            <person name="Haridas S."/>
            <person name="Kuo A."/>
            <person name="Mondo S."/>
            <person name="Pangilinan J."/>
            <person name="Riley R."/>
            <person name="LaButti K."/>
            <person name="Andreopoulos B."/>
            <person name="Lipzen A."/>
            <person name="Chen C."/>
            <person name="Yan M."/>
            <person name="Daum C."/>
            <person name="Ng V."/>
            <person name="Clum A."/>
            <person name="Steindorff A."/>
            <person name="Ohm R.A."/>
            <person name="Martin F."/>
            <person name="Silar P."/>
            <person name="Natvig D.O."/>
            <person name="Lalanne C."/>
            <person name="Gautier V."/>
            <person name="Ament-Velasquez S.L."/>
            <person name="Kruys A."/>
            <person name="Hutchinson M.I."/>
            <person name="Powell A.J."/>
            <person name="Barry K."/>
            <person name="Miller A.N."/>
            <person name="Grigoriev I.V."/>
            <person name="Debuchy R."/>
            <person name="Gladieux P."/>
            <person name="Hiltunen Thoren M."/>
            <person name="Johannesson H."/>
        </authorList>
    </citation>
    <scope>NUCLEOTIDE SEQUENCE</scope>
    <source>
        <strain evidence="3">CBS 168.71</strain>
    </source>
</reference>
<keyword evidence="4" id="KW-1185">Reference proteome</keyword>
<dbReference type="AlphaFoldDB" id="A0AAE0HHF4"/>
<name>A0AAE0HHF4_9PEZI</name>
<keyword evidence="2" id="KW-0732">Signal</keyword>
<feature type="region of interest" description="Disordered" evidence="1">
    <location>
        <begin position="90"/>
        <end position="112"/>
    </location>
</feature>
<reference evidence="3" key="2">
    <citation type="submission" date="2023-06" db="EMBL/GenBank/DDBJ databases">
        <authorList>
            <consortium name="Lawrence Berkeley National Laboratory"/>
            <person name="Haridas S."/>
            <person name="Hensen N."/>
            <person name="Bonometti L."/>
            <person name="Westerberg I."/>
            <person name="Brannstrom I.O."/>
            <person name="Guillou S."/>
            <person name="Cros-Aarteil S."/>
            <person name="Calhoun S."/>
            <person name="Kuo A."/>
            <person name="Mondo S."/>
            <person name="Pangilinan J."/>
            <person name="Riley R."/>
            <person name="Labutti K."/>
            <person name="Andreopoulos B."/>
            <person name="Lipzen A."/>
            <person name="Chen C."/>
            <person name="Yanf M."/>
            <person name="Daum C."/>
            <person name="Ng V."/>
            <person name="Clum A."/>
            <person name="Steindorff A."/>
            <person name="Ohm R."/>
            <person name="Martin F."/>
            <person name="Silar P."/>
            <person name="Natvig D."/>
            <person name="Lalanne C."/>
            <person name="Gautier V."/>
            <person name="Ament-Velasquez S.L."/>
            <person name="Kruys A."/>
            <person name="Hutchinson M.I."/>
            <person name="Powell A.J."/>
            <person name="Barry K."/>
            <person name="Miller A.N."/>
            <person name="Grigoriev I.V."/>
            <person name="Debuchy R."/>
            <person name="Gladieux P."/>
            <person name="Thoren M.H."/>
            <person name="Johannesson H."/>
        </authorList>
    </citation>
    <scope>NUCLEOTIDE SEQUENCE</scope>
    <source>
        <strain evidence="3">CBS 168.71</strain>
    </source>
</reference>
<comment type="caution">
    <text evidence="3">The sequence shown here is derived from an EMBL/GenBank/DDBJ whole genome shotgun (WGS) entry which is preliminary data.</text>
</comment>
<evidence type="ECO:0008006" key="5">
    <source>
        <dbReference type="Google" id="ProtNLM"/>
    </source>
</evidence>
<sequence length="112" mass="12360">MIGLFEVAFLAAPVFAENSQEPTTAFPFRNKRALTQAPFSRWSALHFCNTPPPPAAVNASDSTPGFEGPHLPNIPLPCFHLPRLLSSYDRATPRPRLSQGHRYSSFRRSGPA</sequence>
<evidence type="ECO:0000313" key="4">
    <source>
        <dbReference type="Proteomes" id="UP001278766"/>
    </source>
</evidence>
<feature type="chain" id="PRO_5042101611" description="Secreted protein" evidence="2">
    <location>
        <begin position="17"/>
        <end position="112"/>
    </location>
</feature>
<accession>A0AAE0HHF4</accession>
<dbReference type="EMBL" id="JAUEPN010000003">
    <property type="protein sequence ID" value="KAK3296633.1"/>
    <property type="molecule type" value="Genomic_DNA"/>
</dbReference>
<evidence type="ECO:0000313" key="3">
    <source>
        <dbReference type="EMBL" id="KAK3296633.1"/>
    </source>
</evidence>
<dbReference type="RefSeq" id="XP_062660147.1">
    <property type="nucleotide sequence ID" value="XM_062797722.1"/>
</dbReference>